<dbReference type="CDD" id="cd00054">
    <property type="entry name" value="EGF_CA"/>
    <property type="match status" value="2"/>
</dbReference>
<keyword evidence="3" id="KW-0272">Extracellular matrix</keyword>
<dbReference type="SUPFAM" id="SSF57196">
    <property type="entry name" value="EGF/Laminin"/>
    <property type="match status" value="2"/>
</dbReference>
<keyword evidence="6" id="KW-0677">Repeat</keyword>
<gene>
    <name evidence="13" type="ORF">GDO78_006781</name>
</gene>
<name>A0A8J6KCG1_ELECQ</name>
<dbReference type="PROSITE" id="PS00010">
    <property type="entry name" value="ASX_HYDROXYL"/>
    <property type="match status" value="2"/>
</dbReference>
<dbReference type="CDD" id="cd00033">
    <property type="entry name" value="CCP"/>
    <property type="match status" value="4"/>
</dbReference>
<keyword evidence="8" id="KW-0325">Glycoprotein</keyword>
<keyword evidence="5" id="KW-0732">Signal</keyword>
<evidence type="ECO:0000256" key="6">
    <source>
        <dbReference type="ARBA" id="ARBA00022737"/>
    </source>
</evidence>
<keyword evidence="14" id="KW-1185">Reference proteome</keyword>
<comment type="subcellular location">
    <subcellularLocation>
        <location evidence="1">Secreted</location>
        <location evidence="1">Extracellular space</location>
        <location evidence="1">Extracellular matrix</location>
    </subcellularLocation>
</comment>
<dbReference type="FunFam" id="2.10.25.10:FF:000038">
    <property type="entry name" value="Fibrillin 2"/>
    <property type="match status" value="1"/>
</dbReference>
<evidence type="ECO:0000256" key="9">
    <source>
        <dbReference type="PROSITE-ProRule" id="PRU00076"/>
    </source>
</evidence>
<dbReference type="SUPFAM" id="SSF57535">
    <property type="entry name" value="Complement control module/SCR domain"/>
    <property type="match status" value="4"/>
</dbReference>
<accession>A0A8J6KCG1</accession>
<dbReference type="InterPro" id="IPR049883">
    <property type="entry name" value="NOTCH1_EGF-like"/>
</dbReference>
<dbReference type="EMBL" id="WNTK01000003">
    <property type="protein sequence ID" value="KAG9486590.1"/>
    <property type="molecule type" value="Genomic_DNA"/>
</dbReference>
<feature type="non-terminal residue" evidence="13">
    <location>
        <position position="710"/>
    </location>
</feature>
<evidence type="ECO:0000256" key="3">
    <source>
        <dbReference type="ARBA" id="ARBA00022530"/>
    </source>
</evidence>
<evidence type="ECO:0000313" key="13">
    <source>
        <dbReference type="EMBL" id="KAG9486590.1"/>
    </source>
</evidence>
<evidence type="ECO:0000256" key="4">
    <source>
        <dbReference type="ARBA" id="ARBA00022536"/>
    </source>
</evidence>
<dbReference type="Gene3D" id="2.10.25.10">
    <property type="entry name" value="Laminin"/>
    <property type="match status" value="2"/>
</dbReference>
<reference evidence="13" key="1">
    <citation type="thesis" date="2020" institute="ProQuest LLC" country="789 East Eisenhower Parkway, Ann Arbor, MI, USA">
        <title>Comparative Genomics and Chromosome Evolution.</title>
        <authorList>
            <person name="Mudd A.B."/>
        </authorList>
    </citation>
    <scope>NUCLEOTIDE SEQUENCE</scope>
    <source>
        <strain evidence="13">HN-11 Male</strain>
        <tissue evidence="13">Kidney and liver</tissue>
    </source>
</reference>
<dbReference type="GO" id="GO:0005509">
    <property type="term" value="F:calcium ion binding"/>
    <property type="evidence" value="ECO:0007669"/>
    <property type="project" value="InterPro"/>
</dbReference>
<dbReference type="OrthoDB" id="9943809at2759"/>
<organism evidence="13 14">
    <name type="scientific">Eleutherodactylus coqui</name>
    <name type="common">Puerto Rican coqui</name>
    <dbReference type="NCBI Taxonomy" id="57060"/>
    <lineage>
        <taxon>Eukaryota</taxon>
        <taxon>Metazoa</taxon>
        <taxon>Chordata</taxon>
        <taxon>Craniata</taxon>
        <taxon>Vertebrata</taxon>
        <taxon>Euteleostomi</taxon>
        <taxon>Amphibia</taxon>
        <taxon>Batrachia</taxon>
        <taxon>Anura</taxon>
        <taxon>Neobatrachia</taxon>
        <taxon>Hyloidea</taxon>
        <taxon>Eleutherodactylidae</taxon>
        <taxon>Eleutherodactylinae</taxon>
        <taxon>Eleutherodactylus</taxon>
        <taxon>Eleutherodactylus</taxon>
    </lineage>
</organism>
<dbReference type="SMART" id="SM00032">
    <property type="entry name" value="CCP"/>
    <property type="match status" value="4"/>
</dbReference>
<feature type="domain" description="Sushi" evidence="12">
    <location>
        <begin position="559"/>
        <end position="618"/>
    </location>
</feature>
<dbReference type="FunFam" id="2.10.25.10:FF:000019">
    <property type="entry name" value="latent-transforming growth factor beta-binding protein 1 isoform X2"/>
    <property type="match status" value="1"/>
</dbReference>
<dbReference type="AlphaFoldDB" id="A0A8J6KCG1"/>
<dbReference type="Gene3D" id="2.40.155.10">
    <property type="entry name" value="Green fluorescent protein"/>
    <property type="match status" value="1"/>
</dbReference>
<comment type="caution">
    <text evidence="9">Lacks conserved residue(s) required for the propagation of feature annotation.</text>
</comment>
<evidence type="ECO:0000259" key="12">
    <source>
        <dbReference type="PROSITE" id="PS50923"/>
    </source>
</evidence>
<dbReference type="PANTHER" id="PTHR24051:SF5">
    <property type="entry name" value="SUSHI DOMAIN-CONTAINING PROTEIN 1"/>
    <property type="match status" value="1"/>
</dbReference>
<keyword evidence="7" id="KW-1015">Disulfide bond</keyword>
<dbReference type="PROSITE" id="PS01187">
    <property type="entry name" value="EGF_CA"/>
    <property type="match status" value="1"/>
</dbReference>
<feature type="domain" description="Sushi" evidence="12">
    <location>
        <begin position="379"/>
        <end position="438"/>
    </location>
</feature>
<evidence type="ECO:0000256" key="5">
    <source>
        <dbReference type="ARBA" id="ARBA00022729"/>
    </source>
</evidence>
<evidence type="ECO:0000256" key="8">
    <source>
        <dbReference type="ARBA" id="ARBA00023180"/>
    </source>
</evidence>
<evidence type="ECO:0000259" key="11">
    <source>
        <dbReference type="PROSITE" id="PS50026"/>
    </source>
</evidence>
<keyword evidence="4 9" id="KW-0245">EGF-like domain</keyword>
<dbReference type="PANTHER" id="PTHR24051">
    <property type="entry name" value="SUSHI DOMAIN-CONTAINING PROTEIN 1"/>
    <property type="match status" value="1"/>
</dbReference>
<dbReference type="InterPro" id="IPR051622">
    <property type="entry name" value="R-tyr_protein_phosphatases"/>
</dbReference>
<dbReference type="InterPro" id="IPR018097">
    <property type="entry name" value="EGF_Ca-bd_CS"/>
</dbReference>
<dbReference type="InterPro" id="IPR000742">
    <property type="entry name" value="EGF"/>
</dbReference>
<evidence type="ECO:0000256" key="2">
    <source>
        <dbReference type="ARBA" id="ARBA00022525"/>
    </source>
</evidence>
<dbReference type="Pfam" id="PF00084">
    <property type="entry name" value="Sushi"/>
    <property type="match status" value="4"/>
</dbReference>
<proteinExistence type="predicted"/>
<feature type="domain" description="EGF-like" evidence="11">
    <location>
        <begin position="276"/>
        <end position="314"/>
    </location>
</feature>
<feature type="domain" description="Sushi" evidence="12">
    <location>
        <begin position="499"/>
        <end position="558"/>
    </location>
</feature>
<keyword evidence="2" id="KW-0964">Secreted</keyword>
<dbReference type="InterPro" id="IPR009017">
    <property type="entry name" value="GFP"/>
</dbReference>
<dbReference type="InterPro" id="IPR035976">
    <property type="entry name" value="Sushi/SCR/CCP_sf"/>
</dbReference>
<dbReference type="SMART" id="SM00179">
    <property type="entry name" value="EGF_CA"/>
    <property type="match status" value="3"/>
</dbReference>
<evidence type="ECO:0000256" key="7">
    <source>
        <dbReference type="ARBA" id="ARBA00023157"/>
    </source>
</evidence>
<dbReference type="InterPro" id="IPR000436">
    <property type="entry name" value="Sushi_SCR_CCP_dom"/>
</dbReference>
<evidence type="ECO:0000313" key="14">
    <source>
        <dbReference type="Proteomes" id="UP000770717"/>
    </source>
</evidence>
<comment type="caution">
    <text evidence="13">The sequence shown here is derived from an EMBL/GenBank/DDBJ whole genome shotgun (WGS) entry which is preliminary data.</text>
</comment>
<sequence>MSSLYLKRDLSKTDLLVFPPSTNRPHPDISISVCGATITPRQHAHCLRVIFDADLCFTPYIQSLARTCQLHLKNIARIRSFLTMDTLKTLTVALINTHLDYCNSLLIGLPCARLYPLQSILNAAARLIFLSSRYSDASALCWSLHWRLIKYRIQFKLATFIHKALHSAVPPYIASLISIHHPARALRSANETRLSAPLIRTSHSHFQDFSRAAPVLWNALPKATRAIQDSQNFRPTLSKDVCKTCHQNATCEEKDNKYSCMCNFGLIGNGRTHCLDKDECQMGHKICGEHTACHNTHGSYYCICLKGYRPSNNHENFIPNDGTFCIDIDECEDPDICRKNGKCKNIPGSYECYCEEGFTLHNGTAPFQANDSQSLCKEVNCGLPPSRLNSAMILSAKTTFGSQVTYTCVLGFQPDHGVNTSICKANGIWEGATVSCTAIDCGPPKAIPNTVVHTCNSTMFGSRVTFICAKGFVAVNGYNSSVCSDAGCWEGADLDCRVVDCGPPPSINYTKPDLLWNTTYGSTINFECLSDFVMDSGNKTATCDENGKWVGYSIVCREIDCGQPPLIPNAEMEWNGASSLGSELRYTCQKGFYNPKKWQMSRCTSRETWENITFSCTEDLISNLIILNETCLQWQKSCDILGWEILYKFSIYGIRWNDKDFVDKKSLSYTTVNENVCLDLLPDTNYTVSMTAISPALPAIRLNITVKTTS</sequence>
<dbReference type="InterPro" id="IPR000152">
    <property type="entry name" value="EGF-type_Asp/Asn_hydroxyl_site"/>
</dbReference>
<dbReference type="Pfam" id="PF07645">
    <property type="entry name" value="EGF_CA"/>
    <property type="match status" value="2"/>
</dbReference>
<dbReference type="InterPro" id="IPR001881">
    <property type="entry name" value="EGF-like_Ca-bd_dom"/>
</dbReference>
<dbReference type="Proteomes" id="UP000770717">
    <property type="component" value="Unassembled WGS sequence"/>
</dbReference>
<keyword evidence="10" id="KW-0768">Sushi</keyword>
<protein>
    <recommendedName>
        <fullName evidence="15">Sushi domain containing 1</fullName>
    </recommendedName>
</protein>
<evidence type="ECO:0000256" key="1">
    <source>
        <dbReference type="ARBA" id="ARBA00004498"/>
    </source>
</evidence>
<feature type="domain" description="Sushi" evidence="12">
    <location>
        <begin position="439"/>
        <end position="498"/>
    </location>
</feature>
<dbReference type="Gene3D" id="2.10.70.10">
    <property type="entry name" value="Complement Module, domain 1"/>
    <property type="match status" value="4"/>
</dbReference>
<dbReference type="PROSITE" id="PS50923">
    <property type="entry name" value="SUSHI"/>
    <property type="match status" value="4"/>
</dbReference>
<dbReference type="SMART" id="SM00181">
    <property type="entry name" value="EGF"/>
    <property type="match status" value="3"/>
</dbReference>
<feature type="domain" description="EGF-like" evidence="11">
    <location>
        <begin position="327"/>
        <end position="364"/>
    </location>
</feature>
<evidence type="ECO:0000256" key="10">
    <source>
        <dbReference type="PROSITE-ProRule" id="PRU00302"/>
    </source>
</evidence>
<evidence type="ECO:0008006" key="15">
    <source>
        <dbReference type="Google" id="ProtNLM"/>
    </source>
</evidence>
<dbReference type="PROSITE" id="PS50026">
    <property type="entry name" value="EGF_3"/>
    <property type="match status" value="2"/>
</dbReference>